<sequence length="354" mass="40462">MEKTMDLEQKNLISELIQGKELAKQLKRQIELCSSQETRDLLAAQIVLSYEKAISLLNQSAFHGETKPTIESPSPFGSPRSEICDQDSDQKDIFKKRKTMPRWTEKVKVCSESGLDGPTDDGYCWRKYGQKDILGANYPRSYYRCTHRYVQGCLATKLVQRLNEDASILEVTYRGRHTCRQSSHLATASATLNKQEFKQKENEITFRQHEKEKPKQPQKMLSDNVAGLKVKTEDLDTREDDIFPLFSFPSTSTECEYVENQIFSESMMENNFMGSFSPPFISPATSESNYLSVSPFRLINFGLRDNVQISESELTEILSAPTSVANSPIGDLDFQLNEDDFQLNFSFDNHELFS</sequence>
<dbReference type="GO" id="GO:0003700">
    <property type="term" value="F:DNA-binding transcription factor activity"/>
    <property type="evidence" value="ECO:0007669"/>
    <property type="project" value="InterPro"/>
</dbReference>
<name>A0A6P4AR35_ZIZJJ</name>
<evidence type="ECO:0000256" key="3">
    <source>
        <dbReference type="ARBA" id="ARBA00023125"/>
    </source>
</evidence>
<evidence type="ECO:0000256" key="6">
    <source>
        <dbReference type="ARBA" id="ARBA00060850"/>
    </source>
</evidence>
<evidence type="ECO:0000256" key="2">
    <source>
        <dbReference type="ARBA" id="ARBA00023015"/>
    </source>
</evidence>
<dbReference type="SMART" id="SM00774">
    <property type="entry name" value="WRKY"/>
    <property type="match status" value="1"/>
</dbReference>
<keyword evidence="2" id="KW-0805">Transcription regulation</keyword>
<dbReference type="GO" id="GO:0000976">
    <property type="term" value="F:transcription cis-regulatory region binding"/>
    <property type="evidence" value="ECO:0007669"/>
    <property type="project" value="TreeGrafter"/>
</dbReference>
<dbReference type="InterPro" id="IPR003657">
    <property type="entry name" value="WRKY_dom"/>
</dbReference>
<evidence type="ECO:0000313" key="9">
    <source>
        <dbReference type="RefSeq" id="XP_015889378.1"/>
    </source>
</evidence>
<comment type="subcellular location">
    <subcellularLocation>
        <location evidence="1">Nucleus</location>
    </subcellularLocation>
</comment>
<dbReference type="KEGG" id="zju:107424152"/>
<dbReference type="Gene3D" id="2.20.25.80">
    <property type="entry name" value="WRKY domain"/>
    <property type="match status" value="1"/>
</dbReference>
<dbReference type="GO" id="GO:0010150">
    <property type="term" value="P:leaf senescence"/>
    <property type="evidence" value="ECO:0007669"/>
    <property type="project" value="UniProtKB-ARBA"/>
</dbReference>
<keyword evidence="8" id="KW-1185">Reference proteome</keyword>
<dbReference type="GO" id="GO:0042542">
    <property type="term" value="P:response to hydrogen peroxide"/>
    <property type="evidence" value="ECO:0007669"/>
    <property type="project" value="UniProtKB-ARBA"/>
</dbReference>
<evidence type="ECO:0000256" key="4">
    <source>
        <dbReference type="ARBA" id="ARBA00023163"/>
    </source>
</evidence>
<evidence type="ECO:0000256" key="1">
    <source>
        <dbReference type="ARBA" id="ARBA00004123"/>
    </source>
</evidence>
<keyword evidence="4" id="KW-0804">Transcription</keyword>
<dbReference type="Proteomes" id="UP001652623">
    <property type="component" value="Chromosome 7"/>
</dbReference>
<keyword evidence="3" id="KW-0238">DNA-binding</keyword>
<dbReference type="GO" id="GO:0009751">
    <property type="term" value="P:response to salicylic acid"/>
    <property type="evidence" value="ECO:0007669"/>
    <property type="project" value="UniProtKB-ARBA"/>
</dbReference>
<dbReference type="GeneID" id="107424152"/>
<evidence type="ECO:0000259" key="7">
    <source>
        <dbReference type="PROSITE" id="PS50811"/>
    </source>
</evidence>
<dbReference type="Pfam" id="PF03106">
    <property type="entry name" value="WRKY"/>
    <property type="match status" value="1"/>
</dbReference>
<accession>A0A6P4AR35</accession>
<protein>
    <submittedName>
        <fullName evidence="9">Probable WRKY transcription factor 53</fullName>
    </submittedName>
</protein>
<dbReference type="InterPro" id="IPR036576">
    <property type="entry name" value="WRKY_dom_sf"/>
</dbReference>
<dbReference type="PROSITE" id="PS50811">
    <property type="entry name" value="WRKY"/>
    <property type="match status" value="1"/>
</dbReference>
<reference evidence="9" key="1">
    <citation type="submission" date="2025-08" db="UniProtKB">
        <authorList>
            <consortium name="RefSeq"/>
        </authorList>
    </citation>
    <scope>IDENTIFICATION</scope>
    <source>
        <tissue evidence="9">Seedling</tissue>
    </source>
</reference>
<dbReference type="PANTHER" id="PTHR32096:SF133">
    <property type="entry name" value="WRKY TRANSCRIPTION FACTOR 41-RELATED"/>
    <property type="match status" value="1"/>
</dbReference>
<dbReference type="FunFam" id="2.20.25.80:FF:000009">
    <property type="entry name" value="WRKY transcription factor 53"/>
    <property type="match status" value="1"/>
</dbReference>
<dbReference type="GO" id="GO:0010193">
    <property type="term" value="P:response to ozone"/>
    <property type="evidence" value="ECO:0007669"/>
    <property type="project" value="UniProtKB-ARBA"/>
</dbReference>
<dbReference type="SUPFAM" id="SSF118290">
    <property type="entry name" value="WRKY DNA-binding domain"/>
    <property type="match status" value="1"/>
</dbReference>
<feature type="domain" description="WRKY" evidence="7">
    <location>
        <begin position="120"/>
        <end position="177"/>
    </location>
</feature>
<gene>
    <name evidence="9" type="primary">LOC107424152</name>
</gene>
<keyword evidence="5" id="KW-0539">Nucleus</keyword>
<dbReference type="RefSeq" id="XP_015889378.1">
    <property type="nucleotide sequence ID" value="XM_016033892.4"/>
</dbReference>
<evidence type="ECO:0000313" key="8">
    <source>
        <dbReference type="Proteomes" id="UP001652623"/>
    </source>
</evidence>
<evidence type="ECO:0000256" key="5">
    <source>
        <dbReference type="ARBA" id="ARBA00023242"/>
    </source>
</evidence>
<dbReference type="PANTHER" id="PTHR32096">
    <property type="entry name" value="WRKY TRANSCRIPTION FACTOR 30-RELATED-RELATED"/>
    <property type="match status" value="1"/>
</dbReference>
<organism evidence="8 9">
    <name type="scientific">Ziziphus jujuba</name>
    <name type="common">Chinese jujube</name>
    <name type="synonym">Ziziphus sativa</name>
    <dbReference type="NCBI Taxonomy" id="326968"/>
    <lineage>
        <taxon>Eukaryota</taxon>
        <taxon>Viridiplantae</taxon>
        <taxon>Streptophyta</taxon>
        <taxon>Embryophyta</taxon>
        <taxon>Tracheophyta</taxon>
        <taxon>Spermatophyta</taxon>
        <taxon>Magnoliopsida</taxon>
        <taxon>eudicotyledons</taxon>
        <taxon>Gunneridae</taxon>
        <taxon>Pentapetalae</taxon>
        <taxon>rosids</taxon>
        <taxon>fabids</taxon>
        <taxon>Rosales</taxon>
        <taxon>Rhamnaceae</taxon>
        <taxon>Paliureae</taxon>
        <taxon>Ziziphus</taxon>
    </lineage>
</organism>
<dbReference type="AlphaFoldDB" id="A0A6P4AR35"/>
<proteinExistence type="inferred from homology"/>
<dbReference type="InterPro" id="IPR044810">
    <property type="entry name" value="WRKY_plant"/>
</dbReference>
<comment type="similarity">
    <text evidence="6">Belongs to the WRKY group III family.</text>
</comment>
<dbReference type="GO" id="GO:0005634">
    <property type="term" value="C:nucleus"/>
    <property type="evidence" value="ECO:0007669"/>
    <property type="project" value="UniProtKB-SubCell"/>
</dbReference>